<feature type="domain" description="4Fe-4S ferredoxin-type" evidence="4">
    <location>
        <begin position="608"/>
        <end position="637"/>
    </location>
</feature>
<dbReference type="PROSITE" id="PS51379">
    <property type="entry name" value="4FE4S_FER_2"/>
    <property type="match status" value="2"/>
</dbReference>
<evidence type="ECO:0000313" key="6">
    <source>
        <dbReference type="Proteomes" id="UP000741360"/>
    </source>
</evidence>
<dbReference type="PANTHER" id="PTHR42783">
    <property type="entry name" value="GLUTAMATE SYNTHASE [NADPH] SMALL CHAIN"/>
    <property type="match status" value="1"/>
</dbReference>
<evidence type="ECO:0000256" key="2">
    <source>
        <dbReference type="ARBA" id="ARBA00023004"/>
    </source>
</evidence>
<dbReference type="GO" id="GO:0046872">
    <property type="term" value="F:metal ion binding"/>
    <property type="evidence" value="ECO:0007669"/>
    <property type="project" value="UniProtKB-KW"/>
</dbReference>
<comment type="caution">
    <text evidence="5">The sequence shown here is derived from an EMBL/GenBank/DDBJ whole genome shotgun (WGS) entry which is preliminary data.</text>
</comment>
<evidence type="ECO:0000256" key="3">
    <source>
        <dbReference type="ARBA" id="ARBA00023014"/>
    </source>
</evidence>
<dbReference type="AlphaFoldDB" id="A0A932LZC2"/>
<evidence type="ECO:0000256" key="1">
    <source>
        <dbReference type="ARBA" id="ARBA00022723"/>
    </source>
</evidence>
<evidence type="ECO:0000259" key="4">
    <source>
        <dbReference type="PROSITE" id="PS51379"/>
    </source>
</evidence>
<keyword evidence="3" id="KW-0411">Iron-sulfur</keyword>
<dbReference type="InterPro" id="IPR009051">
    <property type="entry name" value="Helical_ferredxn"/>
</dbReference>
<dbReference type="PRINTS" id="PR00419">
    <property type="entry name" value="ADXRDTASE"/>
</dbReference>
<dbReference type="InterPro" id="IPR017900">
    <property type="entry name" value="4Fe4S_Fe_S_CS"/>
</dbReference>
<keyword evidence="1" id="KW-0479">Metal-binding</keyword>
<keyword evidence="2" id="KW-0408">Iron</keyword>
<dbReference type="InterPro" id="IPR028261">
    <property type="entry name" value="DPD_II"/>
</dbReference>
<gene>
    <name evidence="5" type="ORF">HYY65_02570</name>
</gene>
<dbReference type="SUPFAM" id="SSF51971">
    <property type="entry name" value="Nucleotide-binding domain"/>
    <property type="match status" value="1"/>
</dbReference>
<dbReference type="EMBL" id="JACPSX010000043">
    <property type="protein sequence ID" value="MBI3013957.1"/>
    <property type="molecule type" value="Genomic_DNA"/>
</dbReference>
<sequence>MPEKETIAKRFRAKIRDLRWFRENIPCLAACPVKTDAGRYVQLIAEGRYEDSYRVARAPNPIASVCGRTCGAPCEDACRRGKIDEPVAIRPLKRFVTERYGPESLYPPPFEELFPPEADLGSEVDWGARSLMKRGGPGASSQKVAVVGAGPASLACAHDLALMGYQVTVFEAMDKPGGMMRYGIPEYRLPREIIDREVGVLESLGVEFRYRTPLTESFGIADLRRLGYKAIFLGVGAGRGRDLKIIGNDLDGTIKAIDFLLNINRGYRVTVGRKVVVVGGGLVALDAARTAIRAAAGKVAEEEVGGTAFRVALDAAREAVRRGALEVTVASLESLDEMPAMKTVQGREEMEISQGEGIHFLPSWGPRRVIGKSGKVSALELVRCTRVFDENGRFNPRFDENETMMIETETLILAIGQAPDLSFLRPEDGIKVSPAGTIEVNPETMETSCPGIFAGGDGSFPPTLLITVAAHGKRAALSIDACLKSQLPAKLELKTTVEEIPTASHRMAPHYETIPRYIPTLPLERRTGIAEVEQCYSESQARTQAQRCLYCHIHPIYDSDKCVLCGRCADICPEYCITFAPFTALELDADEYRRALEGCGSGPGVELTAFLYDETKCIRCGLCAIRCPTGAITMERFSFQEA</sequence>
<dbReference type="Pfam" id="PF14691">
    <property type="entry name" value="Fer4_20"/>
    <property type="match status" value="1"/>
</dbReference>
<dbReference type="InterPro" id="IPR036188">
    <property type="entry name" value="FAD/NAD-bd_sf"/>
</dbReference>
<dbReference type="Gene3D" id="1.10.1060.10">
    <property type="entry name" value="Alpha-helical ferredoxin"/>
    <property type="match status" value="1"/>
</dbReference>
<dbReference type="InterPro" id="IPR023753">
    <property type="entry name" value="FAD/NAD-binding_dom"/>
</dbReference>
<dbReference type="Pfam" id="PF07992">
    <property type="entry name" value="Pyr_redox_2"/>
    <property type="match status" value="1"/>
</dbReference>
<dbReference type="Gene3D" id="3.50.50.60">
    <property type="entry name" value="FAD/NAD(P)-binding domain"/>
    <property type="match status" value="2"/>
</dbReference>
<dbReference type="Gene3D" id="3.30.70.3270">
    <property type="match status" value="1"/>
</dbReference>
<dbReference type="Proteomes" id="UP000741360">
    <property type="component" value="Unassembled WGS sequence"/>
</dbReference>
<organism evidence="5 6">
    <name type="scientific">Tectimicrobiota bacterium</name>
    <dbReference type="NCBI Taxonomy" id="2528274"/>
    <lineage>
        <taxon>Bacteria</taxon>
        <taxon>Pseudomonadati</taxon>
        <taxon>Nitrospinota/Tectimicrobiota group</taxon>
        <taxon>Candidatus Tectimicrobiota</taxon>
    </lineage>
</organism>
<dbReference type="Pfam" id="PF12838">
    <property type="entry name" value="Fer4_7"/>
    <property type="match status" value="1"/>
</dbReference>
<dbReference type="PANTHER" id="PTHR42783:SF3">
    <property type="entry name" value="GLUTAMATE SYNTHASE [NADPH] SMALL CHAIN-RELATED"/>
    <property type="match status" value="1"/>
</dbReference>
<protein>
    <submittedName>
        <fullName evidence="5">FAD-dependent oxidoreductase</fullName>
    </submittedName>
</protein>
<feature type="domain" description="4Fe-4S ferredoxin-type" evidence="4">
    <location>
        <begin position="553"/>
        <end position="582"/>
    </location>
</feature>
<dbReference type="SUPFAM" id="SSF54862">
    <property type="entry name" value="4Fe-4S ferredoxins"/>
    <property type="match status" value="1"/>
</dbReference>
<dbReference type="InterPro" id="IPR017896">
    <property type="entry name" value="4Fe4S_Fe-S-bd"/>
</dbReference>
<evidence type="ECO:0000313" key="5">
    <source>
        <dbReference type="EMBL" id="MBI3013957.1"/>
    </source>
</evidence>
<dbReference type="PROSITE" id="PS00198">
    <property type="entry name" value="4FE4S_FER_1"/>
    <property type="match status" value="1"/>
</dbReference>
<reference evidence="5" key="1">
    <citation type="submission" date="2020-07" db="EMBL/GenBank/DDBJ databases">
        <title>Huge and variable diversity of episymbiotic CPR bacteria and DPANN archaea in groundwater ecosystems.</title>
        <authorList>
            <person name="He C.Y."/>
            <person name="Keren R."/>
            <person name="Whittaker M."/>
            <person name="Farag I.F."/>
            <person name="Doudna J."/>
            <person name="Cate J.H.D."/>
            <person name="Banfield J.F."/>
        </authorList>
    </citation>
    <scope>NUCLEOTIDE SEQUENCE</scope>
    <source>
        <strain evidence="5">NC_groundwater_717_Ag_S-0.2um_59_8</strain>
    </source>
</reference>
<dbReference type="SUPFAM" id="SSF51905">
    <property type="entry name" value="FAD/NAD(P)-binding domain"/>
    <property type="match status" value="1"/>
</dbReference>
<dbReference type="GO" id="GO:0016491">
    <property type="term" value="F:oxidoreductase activity"/>
    <property type="evidence" value="ECO:0007669"/>
    <property type="project" value="InterPro"/>
</dbReference>
<dbReference type="GO" id="GO:0051536">
    <property type="term" value="F:iron-sulfur cluster binding"/>
    <property type="evidence" value="ECO:0007669"/>
    <property type="project" value="UniProtKB-KW"/>
</dbReference>
<name>A0A932LZC2_UNCTE</name>
<dbReference type="SUPFAM" id="SSF46548">
    <property type="entry name" value="alpha-helical ferredoxin"/>
    <property type="match status" value="1"/>
</dbReference>
<proteinExistence type="predicted"/>
<accession>A0A932LZC2</accession>